<proteinExistence type="inferred from homology"/>
<dbReference type="EC" id="2.1.2.9" evidence="2 5"/>
<dbReference type="CDD" id="cd08704">
    <property type="entry name" value="Met_tRNA_FMT_C"/>
    <property type="match status" value="1"/>
</dbReference>
<dbReference type="InterPro" id="IPR041711">
    <property type="entry name" value="Met-tRNA-FMT_N"/>
</dbReference>
<reference evidence="8 9" key="1">
    <citation type="submission" date="2017-06" db="EMBL/GenBank/DDBJ databases">
        <authorList>
            <person name="Kim H.J."/>
            <person name="Triplett B.A."/>
        </authorList>
    </citation>
    <scope>NUCLEOTIDE SEQUENCE [LARGE SCALE GENOMIC DNA]</scope>
    <source>
        <strain evidence="8 9">DSM 13116</strain>
    </source>
</reference>
<sequence>MAQGLNGLESYEDNLVPESAPEFPVPSPPLKVVFMGTPDFAAASLNALLAWPGATVVCAYTQPDRPCGRGQECKPSPVKLAAQAAGIEVRQPLNFKAQADVDALRALSFDVLAVAAYGLILPQSVLDAPRLMPMNVHASLLPRWRGAAPIQRCLEAGDLVTGITIMKMELGLDSGPILLQRALRIAEADHAGTLHDELAQLGADALIEALSRLPLGRLMLLPQDETRVTHAAKLTKDEGRIDWGREAQAVHNHIRAMHPWPGAFFDWEQAPGKTLRLSIEPGSIGGEVPAGTKPGSILGVVAGRLAIACADRLYLTPRITPRGKKPQDAQAFACGYLKTCQG</sequence>
<organism evidence="8 9">
    <name type="scientific">Humidesulfovibrio mexicanus</name>
    <dbReference type="NCBI Taxonomy" id="147047"/>
    <lineage>
        <taxon>Bacteria</taxon>
        <taxon>Pseudomonadati</taxon>
        <taxon>Thermodesulfobacteriota</taxon>
        <taxon>Desulfovibrionia</taxon>
        <taxon>Desulfovibrionales</taxon>
        <taxon>Desulfovibrionaceae</taxon>
        <taxon>Humidesulfovibrio</taxon>
    </lineage>
</organism>
<comment type="catalytic activity">
    <reaction evidence="5">
        <text>L-methionyl-tRNA(fMet) + (6R)-10-formyltetrahydrofolate = N-formyl-L-methionyl-tRNA(fMet) + (6S)-5,6,7,8-tetrahydrofolate + H(+)</text>
        <dbReference type="Rhea" id="RHEA:24380"/>
        <dbReference type="Rhea" id="RHEA-COMP:9952"/>
        <dbReference type="Rhea" id="RHEA-COMP:9953"/>
        <dbReference type="ChEBI" id="CHEBI:15378"/>
        <dbReference type="ChEBI" id="CHEBI:57453"/>
        <dbReference type="ChEBI" id="CHEBI:78530"/>
        <dbReference type="ChEBI" id="CHEBI:78844"/>
        <dbReference type="ChEBI" id="CHEBI:195366"/>
        <dbReference type="EC" id="2.1.2.9"/>
    </reaction>
</comment>
<dbReference type="EMBL" id="FZOC01000006">
    <property type="protein sequence ID" value="SNS10350.1"/>
    <property type="molecule type" value="Genomic_DNA"/>
</dbReference>
<dbReference type="InterPro" id="IPR005794">
    <property type="entry name" value="Fmt"/>
</dbReference>
<dbReference type="Proteomes" id="UP000198324">
    <property type="component" value="Unassembled WGS sequence"/>
</dbReference>
<dbReference type="InterPro" id="IPR011034">
    <property type="entry name" value="Formyl_transferase-like_C_sf"/>
</dbReference>
<dbReference type="GO" id="GO:0005829">
    <property type="term" value="C:cytosol"/>
    <property type="evidence" value="ECO:0007669"/>
    <property type="project" value="TreeGrafter"/>
</dbReference>
<dbReference type="InterPro" id="IPR044135">
    <property type="entry name" value="Met-tRNA-FMT_C"/>
</dbReference>
<dbReference type="InterPro" id="IPR005793">
    <property type="entry name" value="Formyl_trans_C"/>
</dbReference>
<protein>
    <recommendedName>
        <fullName evidence="2 5">Methionyl-tRNA formyltransferase</fullName>
        <ecNumber evidence="2 5">2.1.2.9</ecNumber>
    </recommendedName>
</protein>
<dbReference type="Pfam" id="PF02911">
    <property type="entry name" value="Formyl_trans_C"/>
    <property type="match status" value="1"/>
</dbReference>
<evidence type="ECO:0000313" key="8">
    <source>
        <dbReference type="EMBL" id="SNS10350.1"/>
    </source>
</evidence>
<evidence type="ECO:0000259" key="7">
    <source>
        <dbReference type="Pfam" id="PF02911"/>
    </source>
</evidence>
<dbReference type="RefSeq" id="WP_089274953.1">
    <property type="nucleotide sequence ID" value="NZ_FZOC01000006.1"/>
</dbReference>
<evidence type="ECO:0000256" key="5">
    <source>
        <dbReference type="HAMAP-Rule" id="MF_00182"/>
    </source>
</evidence>
<dbReference type="PANTHER" id="PTHR11138">
    <property type="entry name" value="METHIONYL-TRNA FORMYLTRANSFERASE"/>
    <property type="match status" value="1"/>
</dbReference>
<accession>A0A239BQS0</accession>
<dbReference type="AlphaFoldDB" id="A0A239BQS0"/>
<dbReference type="SUPFAM" id="SSF50486">
    <property type="entry name" value="FMT C-terminal domain-like"/>
    <property type="match status" value="1"/>
</dbReference>
<dbReference type="GO" id="GO:0004479">
    <property type="term" value="F:methionyl-tRNA formyltransferase activity"/>
    <property type="evidence" value="ECO:0007669"/>
    <property type="project" value="UniProtKB-UniRule"/>
</dbReference>
<keyword evidence="3 5" id="KW-0808">Transferase</keyword>
<evidence type="ECO:0000259" key="6">
    <source>
        <dbReference type="Pfam" id="PF00551"/>
    </source>
</evidence>
<feature type="domain" description="Formyl transferase N-terminal" evidence="6">
    <location>
        <begin position="31"/>
        <end position="210"/>
    </location>
</feature>
<dbReference type="Pfam" id="PF00551">
    <property type="entry name" value="Formyl_trans_N"/>
    <property type="match status" value="1"/>
</dbReference>
<dbReference type="InterPro" id="IPR002376">
    <property type="entry name" value="Formyl_transf_N"/>
</dbReference>
<keyword evidence="4 5" id="KW-0648">Protein biosynthesis</keyword>
<dbReference type="PANTHER" id="PTHR11138:SF5">
    <property type="entry name" value="METHIONYL-TRNA FORMYLTRANSFERASE, MITOCHONDRIAL"/>
    <property type="match status" value="1"/>
</dbReference>
<dbReference type="InterPro" id="IPR036477">
    <property type="entry name" value="Formyl_transf_N_sf"/>
</dbReference>
<evidence type="ECO:0000313" key="9">
    <source>
        <dbReference type="Proteomes" id="UP000198324"/>
    </source>
</evidence>
<dbReference type="HAMAP" id="MF_00182">
    <property type="entry name" value="Formyl_trans"/>
    <property type="match status" value="1"/>
</dbReference>
<comment type="function">
    <text evidence="5">Attaches a formyl group to the free amino group of methionyl-tRNA(fMet). The formyl group appears to play a dual role in the initiator identity of N-formylmethionyl-tRNA by promoting its recognition by IF2 and preventing the misappropriation of this tRNA by the elongation apparatus.</text>
</comment>
<dbReference type="Gene3D" id="3.40.50.12230">
    <property type="match status" value="1"/>
</dbReference>
<comment type="similarity">
    <text evidence="1 5">Belongs to the Fmt family.</text>
</comment>
<evidence type="ECO:0000256" key="3">
    <source>
        <dbReference type="ARBA" id="ARBA00022679"/>
    </source>
</evidence>
<feature type="domain" description="Formyl transferase C-terminal" evidence="7">
    <location>
        <begin position="233"/>
        <end position="336"/>
    </location>
</feature>
<evidence type="ECO:0000256" key="4">
    <source>
        <dbReference type="ARBA" id="ARBA00022917"/>
    </source>
</evidence>
<name>A0A239BQS0_9BACT</name>
<gene>
    <name evidence="5" type="primary">fmt</name>
    <name evidence="8" type="ORF">SAMN04488503_2750</name>
</gene>
<keyword evidence="9" id="KW-1185">Reference proteome</keyword>
<evidence type="ECO:0000256" key="2">
    <source>
        <dbReference type="ARBA" id="ARBA00012261"/>
    </source>
</evidence>
<dbReference type="SUPFAM" id="SSF53328">
    <property type="entry name" value="Formyltransferase"/>
    <property type="match status" value="1"/>
</dbReference>
<dbReference type="NCBIfam" id="TIGR00460">
    <property type="entry name" value="fmt"/>
    <property type="match status" value="1"/>
</dbReference>
<feature type="binding site" evidence="5">
    <location>
        <begin position="139"/>
        <end position="142"/>
    </location>
    <ligand>
        <name>(6S)-5,6,7,8-tetrahydrofolate</name>
        <dbReference type="ChEBI" id="CHEBI:57453"/>
    </ligand>
</feature>
<dbReference type="CDD" id="cd08646">
    <property type="entry name" value="FMT_core_Met-tRNA-FMT_N"/>
    <property type="match status" value="1"/>
</dbReference>
<dbReference type="OrthoDB" id="9802815at2"/>
<evidence type="ECO:0000256" key="1">
    <source>
        <dbReference type="ARBA" id="ARBA00010699"/>
    </source>
</evidence>